<dbReference type="CDD" id="cd20273">
    <property type="entry name" value="Complex1_LYR_unchar"/>
    <property type="match status" value="1"/>
</dbReference>
<dbReference type="InParanoid" id="A0A1J7IX81"/>
<feature type="region of interest" description="Disordered" evidence="1">
    <location>
        <begin position="313"/>
        <end position="361"/>
    </location>
</feature>
<dbReference type="InterPro" id="IPR046896">
    <property type="entry name" value="Cup1-like_N"/>
</dbReference>
<sequence length="361" mass="41493">MPGLVIPPPRTALHLYRHLLREATYLPPAVRPFFWDRICTRFRLHQNEPEPAVRIQKAHKDLRYLRSANAGHLLRMRRVLMMGFGRIGRRRRELISELVGKTEPLVADGDNHTDSIRPQGTRDSIDEDVFWDDWLANWDKAKVLALARAQASVDLPEIPLPTSRITDPHKLVPTENIWGKPLAKKLARSKLRKEYKSLIKRLLPPVEDSEWELLRSLATGQAGPQYDVPKRRTVVVNKGAGEVNWDWKDYVLKPVRAVDASRSRKLKSLSGEVDDTSPFPRSAMGVHRFTDRSWRRLYAEIWRMTATMKERENHQKWDTKWGKPEVKISGPTAPQAEFFDGIPSTGKSTITQPSGTQTVDR</sequence>
<dbReference type="Pfam" id="PF20263">
    <property type="entry name" value="LYRM2-like"/>
    <property type="match status" value="1"/>
</dbReference>
<gene>
    <name evidence="3" type="ORF">CONLIGDRAFT_266227</name>
</gene>
<dbReference type="Proteomes" id="UP000182658">
    <property type="component" value="Unassembled WGS sequence"/>
</dbReference>
<dbReference type="AlphaFoldDB" id="A0A1J7IX81"/>
<evidence type="ECO:0000313" key="3">
    <source>
        <dbReference type="EMBL" id="OIW32311.1"/>
    </source>
</evidence>
<accession>A0A1J7IX81</accession>
<dbReference type="EMBL" id="KV875095">
    <property type="protein sequence ID" value="OIW32311.1"/>
    <property type="molecule type" value="Genomic_DNA"/>
</dbReference>
<protein>
    <recommendedName>
        <fullName evidence="2">LYR motif-containing protein Cup1-like N-terminal domain-containing protein</fullName>
    </recommendedName>
</protein>
<reference evidence="3 4" key="1">
    <citation type="submission" date="2016-10" db="EMBL/GenBank/DDBJ databases">
        <title>Draft genome sequence of Coniochaeta ligniaria NRRL30616, a lignocellulolytic fungus for bioabatement of inhibitors in plant biomass hydrolysates.</title>
        <authorList>
            <consortium name="DOE Joint Genome Institute"/>
            <person name="Jimenez D.J."/>
            <person name="Hector R.E."/>
            <person name="Riley R."/>
            <person name="Sun H."/>
            <person name="Grigoriev I.V."/>
            <person name="Van Elsas J.D."/>
            <person name="Nichols N.N."/>
        </authorList>
    </citation>
    <scope>NUCLEOTIDE SEQUENCE [LARGE SCALE GENOMIC DNA]</scope>
    <source>
        <strain evidence="3 4">NRRL 30616</strain>
    </source>
</reference>
<feature type="compositionally biased region" description="Polar residues" evidence="1">
    <location>
        <begin position="345"/>
        <end position="361"/>
    </location>
</feature>
<organism evidence="3 4">
    <name type="scientific">Coniochaeta ligniaria NRRL 30616</name>
    <dbReference type="NCBI Taxonomy" id="1408157"/>
    <lineage>
        <taxon>Eukaryota</taxon>
        <taxon>Fungi</taxon>
        <taxon>Dikarya</taxon>
        <taxon>Ascomycota</taxon>
        <taxon>Pezizomycotina</taxon>
        <taxon>Sordariomycetes</taxon>
        <taxon>Sordariomycetidae</taxon>
        <taxon>Coniochaetales</taxon>
        <taxon>Coniochaetaceae</taxon>
        <taxon>Coniochaeta</taxon>
    </lineage>
</organism>
<feature type="compositionally biased region" description="Basic and acidic residues" evidence="1">
    <location>
        <begin position="313"/>
        <end position="326"/>
    </location>
</feature>
<evidence type="ECO:0000259" key="2">
    <source>
        <dbReference type="Pfam" id="PF20263"/>
    </source>
</evidence>
<keyword evidence="4" id="KW-1185">Reference proteome</keyword>
<feature type="domain" description="LYR motif-containing protein Cup1-like N-terminal" evidence="2">
    <location>
        <begin position="15"/>
        <end position="94"/>
    </location>
</feature>
<evidence type="ECO:0000313" key="4">
    <source>
        <dbReference type="Proteomes" id="UP000182658"/>
    </source>
</evidence>
<proteinExistence type="predicted"/>
<evidence type="ECO:0000256" key="1">
    <source>
        <dbReference type="SAM" id="MobiDB-lite"/>
    </source>
</evidence>
<name>A0A1J7IX81_9PEZI</name>
<dbReference type="OrthoDB" id="5521299at2759"/>